<feature type="binding site" evidence="1">
    <location>
        <position position="267"/>
    </location>
    <ligand>
        <name>[2Fe-2S] cluster</name>
        <dbReference type="ChEBI" id="CHEBI:190135"/>
    </ligand>
</feature>
<dbReference type="PIRSF" id="PIRSF006816">
    <property type="entry name" value="Cyc3_hyd_g"/>
    <property type="match status" value="1"/>
</dbReference>
<dbReference type="InterPro" id="IPR008333">
    <property type="entry name" value="Cbr1-like_FAD-bd_dom"/>
</dbReference>
<keyword evidence="1" id="KW-0408">Iron</keyword>
<dbReference type="PANTHER" id="PTHR43513:SF1">
    <property type="entry name" value="ANAEROBIC SULFITE REDUCTASE SUBUNIT B"/>
    <property type="match status" value="1"/>
</dbReference>
<keyword evidence="1" id="KW-0479">Metal-binding</keyword>
<dbReference type="KEGG" id="mas:Mahau_0899"/>
<dbReference type="SUPFAM" id="SSF52343">
    <property type="entry name" value="Ferredoxin reductase-like, C-terminal NADP-linked domain"/>
    <property type="match status" value="1"/>
</dbReference>
<dbReference type="GO" id="GO:0051537">
    <property type="term" value="F:2 iron, 2 sulfur cluster binding"/>
    <property type="evidence" value="ECO:0007669"/>
    <property type="project" value="UniProtKB-KW"/>
</dbReference>
<dbReference type="GO" id="GO:0046872">
    <property type="term" value="F:metal ion binding"/>
    <property type="evidence" value="ECO:0007669"/>
    <property type="project" value="UniProtKB-KW"/>
</dbReference>
<keyword evidence="1" id="KW-0411">Iron-sulfur</keyword>
<dbReference type="HOGENOM" id="CLU_003827_1_1_9"/>
<evidence type="ECO:0000256" key="1">
    <source>
        <dbReference type="PIRSR" id="PIRSR006816-2"/>
    </source>
</evidence>
<dbReference type="GO" id="GO:0050660">
    <property type="term" value="F:flavin adenine dinucleotide binding"/>
    <property type="evidence" value="ECO:0007669"/>
    <property type="project" value="InterPro"/>
</dbReference>
<dbReference type="AlphaFoldDB" id="F4A1Y1"/>
<keyword evidence="4" id="KW-1185">Reference proteome</keyword>
<comment type="cofactor">
    <cofactor evidence="1">
        <name>[2Fe-2S] cluster</name>
        <dbReference type="ChEBI" id="CHEBI:190135"/>
    </cofactor>
    <text evidence="1">Binds 1 [2Fe-2S] cluster per subunit.</text>
</comment>
<name>F4A1Y1_MAHA5</name>
<dbReference type="STRING" id="697281.Mahau_0899"/>
<dbReference type="InterPro" id="IPR001433">
    <property type="entry name" value="OxRdtase_FAD/NAD-bd"/>
</dbReference>
<feature type="binding site" evidence="1">
    <location>
        <position position="251"/>
    </location>
    <ligand>
        <name>[2Fe-2S] cluster</name>
        <dbReference type="ChEBI" id="CHEBI:190135"/>
    </ligand>
</feature>
<reference evidence="4" key="1">
    <citation type="submission" date="2010-11" db="EMBL/GenBank/DDBJ databases">
        <title>The complete genome of Mahella australiensis DSM 15567.</title>
        <authorList>
            <consortium name="US DOE Joint Genome Institute (JGI-PGF)"/>
            <person name="Lucas S."/>
            <person name="Copeland A."/>
            <person name="Lapidus A."/>
            <person name="Bruce D."/>
            <person name="Goodwin L."/>
            <person name="Pitluck S."/>
            <person name="Kyrpides N."/>
            <person name="Mavromatis K."/>
            <person name="Pagani I."/>
            <person name="Ivanova N."/>
            <person name="Teshima H."/>
            <person name="Brettin T."/>
            <person name="Detter J.C."/>
            <person name="Han C."/>
            <person name="Tapia R."/>
            <person name="Land M."/>
            <person name="Hauser L."/>
            <person name="Markowitz V."/>
            <person name="Cheng J.-F."/>
            <person name="Hugenholtz P."/>
            <person name="Woyke T."/>
            <person name="Wu D."/>
            <person name="Spring S."/>
            <person name="Pukall R."/>
            <person name="Steenblock K."/>
            <person name="Schneider S."/>
            <person name="Klenk H.-P."/>
            <person name="Eisen J.A."/>
        </authorList>
    </citation>
    <scope>NUCLEOTIDE SEQUENCE [LARGE SCALE GENOMIC DNA]</scope>
    <source>
        <strain evidence="4">DSM 15567 / CIP 107919 / 50-1 BON</strain>
    </source>
</reference>
<evidence type="ECO:0000313" key="3">
    <source>
        <dbReference type="EMBL" id="AEE96097.1"/>
    </source>
</evidence>
<dbReference type="InterPro" id="IPR039261">
    <property type="entry name" value="FNR_nucleotide-bd"/>
</dbReference>
<dbReference type="CDD" id="cd06221">
    <property type="entry name" value="sulfite_reductase_like"/>
    <property type="match status" value="1"/>
</dbReference>
<dbReference type="SUPFAM" id="SSF63380">
    <property type="entry name" value="Riboflavin synthase domain-like"/>
    <property type="match status" value="1"/>
</dbReference>
<feature type="binding site" evidence="1">
    <location>
        <position position="259"/>
    </location>
    <ligand>
        <name>[2Fe-2S] cluster</name>
        <dbReference type="ChEBI" id="CHEBI:190135"/>
    </ligand>
</feature>
<gene>
    <name evidence="3" type="ordered locus">Mahau_0899</name>
</gene>
<dbReference type="Gene3D" id="2.40.30.10">
    <property type="entry name" value="Translation factors"/>
    <property type="match status" value="1"/>
</dbReference>
<dbReference type="eggNOG" id="COG0543">
    <property type="taxonomic scope" value="Bacteria"/>
</dbReference>
<dbReference type="Pfam" id="PF10418">
    <property type="entry name" value="DHODB_Fe-S_bind"/>
    <property type="match status" value="1"/>
</dbReference>
<dbReference type="PRINTS" id="PR00410">
    <property type="entry name" value="PHEHYDRXLASE"/>
</dbReference>
<dbReference type="Pfam" id="PF00970">
    <property type="entry name" value="FAD_binding_6"/>
    <property type="match status" value="1"/>
</dbReference>
<dbReference type="PROSITE" id="PS51384">
    <property type="entry name" value="FAD_FR"/>
    <property type="match status" value="1"/>
</dbReference>
<evidence type="ECO:0000313" key="4">
    <source>
        <dbReference type="Proteomes" id="UP000008457"/>
    </source>
</evidence>
<dbReference type="GO" id="GO:0016491">
    <property type="term" value="F:oxidoreductase activity"/>
    <property type="evidence" value="ECO:0007669"/>
    <property type="project" value="InterPro"/>
</dbReference>
<dbReference type="PANTHER" id="PTHR43513">
    <property type="entry name" value="DIHYDROOROTATE DEHYDROGENASE B (NAD(+)), ELECTRON TRANSFER SUBUNIT"/>
    <property type="match status" value="1"/>
</dbReference>
<dbReference type="GO" id="GO:0006221">
    <property type="term" value="P:pyrimidine nucleotide biosynthetic process"/>
    <property type="evidence" value="ECO:0007669"/>
    <property type="project" value="InterPro"/>
</dbReference>
<feature type="domain" description="FAD-binding FR-type" evidence="2">
    <location>
        <begin position="13"/>
        <end position="113"/>
    </location>
</feature>
<dbReference type="InterPro" id="IPR012165">
    <property type="entry name" value="Cyt_c3_hydrogenase_gsu"/>
</dbReference>
<dbReference type="RefSeq" id="WP_013780527.1">
    <property type="nucleotide sequence ID" value="NC_015520.1"/>
</dbReference>
<sequence>MAERWRQVLNNPFAPIKGTVVDIKQETKTDNNDIKTLKVILEDEDFNYKPGQFAEVSVFGVGEAPFCLASSPTQRGYVEFSIKRAGSVTQAIHSLKEGDTIGVRGPFGNYFPVEAMEDKKLLFVAGGIGLAPLRSLINYVTDESHRSRFGHIMIFSAARSTADMTFTWEYDRWKQIRDLDVKFTIDRPETGWDGMVGFPHVLLPDMGISSDNTVAVTCGPPIMIKSVSKALMDMGFAPDSIITTLEMRMTCGLGKCGRCNIGHRYVCVDGPVFTMTQLNEMPDEY</sequence>
<reference evidence="3 4" key="2">
    <citation type="journal article" date="2011" name="Stand. Genomic Sci.">
        <title>Complete genome sequence of Mahella australiensis type strain (50-1 BON).</title>
        <authorList>
            <person name="Sikorski J."/>
            <person name="Teshima H."/>
            <person name="Nolan M."/>
            <person name="Lucas S."/>
            <person name="Hammon N."/>
            <person name="Deshpande S."/>
            <person name="Cheng J.F."/>
            <person name="Pitluck S."/>
            <person name="Liolios K."/>
            <person name="Pagani I."/>
            <person name="Ivanova N."/>
            <person name="Huntemann M."/>
            <person name="Mavromatis K."/>
            <person name="Ovchinikova G."/>
            <person name="Pati A."/>
            <person name="Tapia R."/>
            <person name="Han C."/>
            <person name="Goodwin L."/>
            <person name="Chen A."/>
            <person name="Palaniappan K."/>
            <person name="Land M."/>
            <person name="Hauser L."/>
            <person name="Ngatchou-Djao O.D."/>
            <person name="Rohde M."/>
            <person name="Pukall R."/>
            <person name="Spring S."/>
            <person name="Abt B."/>
            <person name="Goker M."/>
            <person name="Detter J.C."/>
            <person name="Woyke T."/>
            <person name="Bristow J."/>
            <person name="Markowitz V."/>
            <person name="Hugenholtz P."/>
            <person name="Eisen J.A."/>
            <person name="Kyrpides N.C."/>
            <person name="Klenk H.P."/>
            <person name="Lapidus A."/>
        </authorList>
    </citation>
    <scope>NUCLEOTIDE SEQUENCE [LARGE SCALE GENOMIC DNA]</scope>
    <source>
        <strain evidence="4">DSM 15567 / CIP 107919 / 50-1 BON</strain>
    </source>
</reference>
<dbReference type="OrthoDB" id="9796486at2"/>
<dbReference type="Pfam" id="PF00175">
    <property type="entry name" value="NAD_binding_1"/>
    <property type="match status" value="1"/>
</dbReference>
<keyword evidence="1" id="KW-0001">2Fe-2S</keyword>
<dbReference type="InterPro" id="IPR017927">
    <property type="entry name" value="FAD-bd_FR_type"/>
</dbReference>
<feature type="binding site" evidence="1">
    <location>
        <position position="256"/>
    </location>
    <ligand>
        <name>[2Fe-2S] cluster</name>
        <dbReference type="ChEBI" id="CHEBI:190135"/>
    </ligand>
</feature>
<proteinExistence type="predicted"/>
<dbReference type="InterPro" id="IPR050353">
    <property type="entry name" value="PyrK_electron_transfer"/>
</dbReference>
<dbReference type="InterPro" id="IPR017938">
    <property type="entry name" value="Riboflavin_synthase-like_b-brl"/>
</dbReference>
<dbReference type="InterPro" id="IPR019480">
    <property type="entry name" value="Dihydroorotate_DH_Fe-S-bd"/>
</dbReference>
<protein>
    <submittedName>
        <fullName evidence="3">Oxidoreductase FAD/NAD(P)-binding domain protein</fullName>
    </submittedName>
</protein>
<dbReference type="EMBL" id="CP002360">
    <property type="protein sequence ID" value="AEE96097.1"/>
    <property type="molecule type" value="Genomic_DNA"/>
</dbReference>
<evidence type="ECO:0000259" key="2">
    <source>
        <dbReference type="PROSITE" id="PS51384"/>
    </source>
</evidence>
<accession>F4A1Y1</accession>
<dbReference type="Proteomes" id="UP000008457">
    <property type="component" value="Chromosome"/>
</dbReference>
<organism evidence="3 4">
    <name type="scientific">Mahella australiensis (strain DSM 15567 / CIP 107919 / 50-1 BON)</name>
    <dbReference type="NCBI Taxonomy" id="697281"/>
    <lineage>
        <taxon>Bacteria</taxon>
        <taxon>Bacillati</taxon>
        <taxon>Bacillota</taxon>
        <taxon>Clostridia</taxon>
        <taxon>Thermoanaerobacterales</taxon>
        <taxon>Thermoanaerobacterales Family IV. Incertae Sedis</taxon>
        <taxon>Mahella</taxon>
    </lineage>
</organism>
<dbReference type="Gene3D" id="3.40.50.80">
    <property type="entry name" value="Nucleotide-binding domain of ferredoxin-NADP reductase (FNR) module"/>
    <property type="match status" value="1"/>
</dbReference>